<evidence type="ECO:0000259" key="2">
    <source>
        <dbReference type="Pfam" id="PF00857"/>
    </source>
</evidence>
<dbReference type="PANTHER" id="PTHR43540">
    <property type="entry name" value="PEROXYUREIDOACRYLATE/UREIDOACRYLATE AMIDOHYDROLASE-RELATED"/>
    <property type="match status" value="1"/>
</dbReference>
<dbReference type="Proteomes" id="UP000267464">
    <property type="component" value="Unassembled WGS sequence"/>
</dbReference>
<sequence>MLKPDPARTALVLIDLQQGILGFGRAPHDASAVLANAAALAERFHALKALVVRVKVGWHGDFADALKQSTDQAAPMPPALPPHWWDDPEGLPTLDQDLRITKRQWNAFFGTELDLQLRRRGITTLVLGGIVTHIGVEGTARAAWERGYQLFIAEDVCSAAMEEPHRASMSHVMPRLGHVRSTQELLALLPTA</sequence>
<organism evidence="3 4">
    <name type="scientific">Piscinibacter terrae</name>
    <dbReference type="NCBI Taxonomy" id="2496871"/>
    <lineage>
        <taxon>Bacteria</taxon>
        <taxon>Pseudomonadati</taxon>
        <taxon>Pseudomonadota</taxon>
        <taxon>Betaproteobacteria</taxon>
        <taxon>Burkholderiales</taxon>
        <taxon>Sphaerotilaceae</taxon>
        <taxon>Piscinibacter</taxon>
    </lineage>
</organism>
<evidence type="ECO:0000313" key="3">
    <source>
        <dbReference type="EMBL" id="RQP23024.1"/>
    </source>
</evidence>
<dbReference type="InterPro" id="IPR036380">
    <property type="entry name" value="Isochorismatase-like_sf"/>
</dbReference>
<comment type="caution">
    <text evidence="3">The sequence shown here is derived from an EMBL/GenBank/DDBJ whole genome shotgun (WGS) entry which is preliminary data.</text>
</comment>
<dbReference type="Pfam" id="PF00857">
    <property type="entry name" value="Isochorismatase"/>
    <property type="match status" value="1"/>
</dbReference>
<protein>
    <submittedName>
        <fullName evidence="3">Hydrolase</fullName>
    </submittedName>
</protein>
<keyword evidence="1 3" id="KW-0378">Hydrolase</keyword>
<dbReference type="RefSeq" id="WP_124541768.1">
    <property type="nucleotide sequence ID" value="NZ_QUSW01000005.1"/>
</dbReference>
<reference evidence="3 4" key="2">
    <citation type="submission" date="2018-12" db="EMBL/GenBank/DDBJ databases">
        <title>Rhizobacter gummiphilus sp. nov., a rubber-degrading bacterium isolated from the soil of a botanical garden in Japan.</title>
        <authorList>
            <person name="Shunsuke S.S."/>
        </authorList>
    </citation>
    <scope>NUCLEOTIDE SEQUENCE [LARGE SCALE GENOMIC DNA]</scope>
    <source>
        <strain evidence="3 4">S-16</strain>
    </source>
</reference>
<keyword evidence="4" id="KW-1185">Reference proteome</keyword>
<gene>
    <name evidence="3" type="ORF">DZC73_18010</name>
</gene>
<dbReference type="CDD" id="cd00431">
    <property type="entry name" value="cysteine_hydrolases"/>
    <property type="match status" value="1"/>
</dbReference>
<dbReference type="Gene3D" id="3.40.50.850">
    <property type="entry name" value="Isochorismatase-like"/>
    <property type="match status" value="1"/>
</dbReference>
<evidence type="ECO:0000256" key="1">
    <source>
        <dbReference type="ARBA" id="ARBA00022801"/>
    </source>
</evidence>
<dbReference type="GO" id="GO:0016787">
    <property type="term" value="F:hydrolase activity"/>
    <property type="evidence" value="ECO:0007669"/>
    <property type="project" value="UniProtKB-KW"/>
</dbReference>
<dbReference type="NCBIfam" id="NF008517">
    <property type="entry name" value="PRK11440.1"/>
    <property type="match status" value="1"/>
</dbReference>
<dbReference type="InterPro" id="IPR050272">
    <property type="entry name" value="Isochorismatase-like_hydrls"/>
</dbReference>
<reference evidence="3 4" key="1">
    <citation type="submission" date="2018-08" db="EMBL/GenBank/DDBJ databases">
        <authorList>
            <person name="Khan S.A."/>
            <person name="Jeon C.O."/>
            <person name="Chun B.H."/>
            <person name="Jeong S.E."/>
        </authorList>
    </citation>
    <scope>NUCLEOTIDE SEQUENCE [LARGE SCALE GENOMIC DNA]</scope>
    <source>
        <strain evidence="3 4">S-16</strain>
    </source>
</reference>
<dbReference type="PANTHER" id="PTHR43540:SF7">
    <property type="entry name" value="ISOCHORISMATASE FAMILY PROTEIN YECD"/>
    <property type="match status" value="1"/>
</dbReference>
<name>A0A3N7HLQ0_9BURK</name>
<dbReference type="EMBL" id="QUSW01000005">
    <property type="protein sequence ID" value="RQP23024.1"/>
    <property type="molecule type" value="Genomic_DNA"/>
</dbReference>
<accession>A0A3N7HLQ0</accession>
<dbReference type="OrthoDB" id="9781985at2"/>
<evidence type="ECO:0000313" key="4">
    <source>
        <dbReference type="Proteomes" id="UP000267464"/>
    </source>
</evidence>
<dbReference type="AlphaFoldDB" id="A0A3N7HLQ0"/>
<dbReference type="InterPro" id="IPR000868">
    <property type="entry name" value="Isochorismatase-like_dom"/>
</dbReference>
<proteinExistence type="predicted"/>
<dbReference type="SUPFAM" id="SSF52499">
    <property type="entry name" value="Isochorismatase-like hydrolases"/>
    <property type="match status" value="1"/>
</dbReference>
<feature type="domain" description="Isochorismatase-like" evidence="2">
    <location>
        <begin position="9"/>
        <end position="184"/>
    </location>
</feature>